<feature type="compositionally biased region" description="Basic residues" evidence="1">
    <location>
        <begin position="8"/>
        <end position="20"/>
    </location>
</feature>
<comment type="caution">
    <text evidence="2">The sequence shown here is derived from an EMBL/GenBank/DDBJ whole genome shotgun (WGS) entry which is preliminary data.</text>
</comment>
<feature type="region of interest" description="Disordered" evidence="1">
    <location>
        <begin position="1"/>
        <end position="20"/>
    </location>
</feature>
<protein>
    <submittedName>
        <fullName evidence="2">Uncharacterized protein</fullName>
    </submittedName>
</protein>
<keyword evidence="3" id="KW-1185">Reference proteome</keyword>
<accession>A0A834IPF2</accession>
<proteinExistence type="predicted"/>
<dbReference type="EMBL" id="JAACXV010000167">
    <property type="protein sequence ID" value="KAF7282547.1"/>
    <property type="molecule type" value="Genomic_DNA"/>
</dbReference>
<dbReference type="Proteomes" id="UP000625711">
    <property type="component" value="Unassembled WGS sequence"/>
</dbReference>
<gene>
    <name evidence="2" type="ORF">GWI33_002396</name>
</gene>
<name>A0A834IPF2_RHYFE</name>
<evidence type="ECO:0000313" key="3">
    <source>
        <dbReference type="Proteomes" id="UP000625711"/>
    </source>
</evidence>
<evidence type="ECO:0000256" key="1">
    <source>
        <dbReference type="SAM" id="MobiDB-lite"/>
    </source>
</evidence>
<organism evidence="2 3">
    <name type="scientific">Rhynchophorus ferrugineus</name>
    <name type="common">Red palm weevil</name>
    <name type="synonym">Curculio ferrugineus</name>
    <dbReference type="NCBI Taxonomy" id="354439"/>
    <lineage>
        <taxon>Eukaryota</taxon>
        <taxon>Metazoa</taxon>
        <taxon>Ecdysozoa</taxon>
        <taxon>Arthropoda</taxon>
        <taxon>Hexapoda</taxon>
        <taxon>Insecta</taxon>
        <taxon>Pterygota</taxon>
        <taxon>Neoptera</taxon>
        <taxon>Endopterygota</taxon>
        <taxon>Coleoptera</taxon>
        <taxon>Polyphaga</taxon>
        <taxon>Cucujiformia</taxon>
        <taxon>Curculionidae</taxon>
        <taxon>Dryophthorinae</taxon>
        <taxon>Rhynchophorus</taxon>
    </lineage>
</organism>
<sequence length="78" mass="8376">MVRDIKIGKHGATKKAAAKKRTNVAVHTAVTAAGCRTGAGQKVRHKERVEPNKVNDFIDLIDRGSCKAGPDSSALFLY</sequence>
<evidence type="ECO:0000313" key="2">
    <source>
        <dbReference type="EMBL" id="KAF7282547.1"/>
    </source>
</evidence>
<dbReference type="AlphaFoldDB" id="A0A834IPF2"/>
<reference evidence="2" key="1">
    <citation type="submission" date="2020-08" db="EMBL/GenBank/DDBJ databases">
        <title>Genome sequencing and assembly of the red palm weevil Rhynchophorus ferrugineus.</title>
        <authorList>
            <person name="Dias G.B."/>
            <person name="Bergman C.M."/>
            <person name="Manee M."/>
        </authorList>
    </citation>
    <scope>NUCLEOTIDE SEQUENCE</scope>
    <source>
        <strain evidence="2">AA-2017</strain>
        <tissue evidence="2">Whole larva</tissue>
    </source>
</reference>
<dbReference type="PROSITE" id="PS51257">
    <property type="entry name" value="PROKAR_LIPOPROTEIN"/>
    <property type="match status" value="1"/>
</dbReference>